<name>A0A328U429_9BACL</name>
<protein>
    <submittedName>
        <fullName evidence="3">ABC transporter substrate-binding protein</fullName>
    </submittedName>
</protein>
<feature type="region of interest" description="Disordered" evidence="2">
    <location>
        <begin position="8"/>
        <end position="52"/>
    </location>
</feature>
<dbReference type="Gene3D" id="3.40.190.10">
    <property type="entry name" value="Periplasmic binding protein-like II"/>
    <property type="match status" value="3"/>
</dbReference>
<dbReference type="SUPFAM" id="SSF53850">
    <property type="entry name" value="Periplasmic binding protein-like II"/>
    <property type="match status" value="1"/>
</dbReference>
<evidence type="ECO:0000256" key="2">
    <source>
        <dbReference type="SAM" id="MobiDB-lite"/>
    </source>
</evidence>
<dbReference type="InterPro" id="IPR050490">
    <property type="entry name" value="Bact_solute-bd_prot1"/>
</dbReference>
<dbReference type="PANTHER" id="PTHR43649">
    <property type="entry name" value="ARABINOSE-BINDING PROTEIN-RELATED"/>
    <property type="match status" value="1"/>
</dbReference>
<dbReference type="PANTHER" id="PTHR43649:SF33">
    <property type="entry name" value="POLYGALACTURONAN_RHAMNOGALACTURONAN-BINDING PROTEIN YTCQ"/>
    <property type="match status" value="1"/>
</dbReference>
<dbReference type="AlphaFoldDB" id="A0A328U429"/>
<sequence>MILVSACSSNNSGGANTAGSNDAGSNSAGTNSASSSNTAEESIDPLGKYDPPIDLTTVRSTLDGTKFPKGDSWDNNTWSRAYEEFLGIKIKNNWNVSNAQFDQKMNVSIVSGDLPDLIPVNAKQLQTLVQGDMIEDMTEVFEKYASPMLKETMAANNGLPKKSASYDGKLMAIPGYVRGNDDVDMIWIREDWRIKLGLPEPKTMDDLVKIILAFANDDPDGNGKKDTYGLNLNKTLWDGYSGLRGWFNGFHAYPYSNESTSMWIKDKDGKLVYGSIQPEMKAALAKLQEIYKAGAIDPQFVVYDGPKSAENEKNEKTGVHFGHFWNIGWPIDPTDKQKNPNMEWKPYPIVSVDDKPAQVAVVQPQSTWFYAVKKGYKHPEALVKMLNLYYEKLYGETSEPSVYHTQIIDGENYGIFPFSPVDGQVPQKNLNAWRLLQDAFKSEDTSNLNPEQKQYYDAYMKYVKDKDVTNWGADRTWGPEGSYSVIANYTDNKLMLTNEFIGAPTPTMAQKGSILMDMEKQMITKIILGESVDSFDTFVENWKASGGDQITKELNDWYAANNQ</sequence>
<keyword evidence="1" id="KW-0732">Signal</keyword>
<proteinExistence type="predicted"/>
<accession>A0A328U429</accession>
<comment type="caution">
    <text evidence="3">The sequence shown here is derived from an EMBL/GenBank/DDBJ whole genome shotgun (WGS) entry which is preliminary data.</text>
</comment>
<evidence type="ECO:0000313" key="3">
    <source>
        <dbReference type="EMBL" id="RAP75655.1"/>
    </source>
</evidence>
<keyword evidence="4" id="KW-1185">Reference proteome</keyword>
<dbReference type="EMBL" id="QLUW01000002">
    <property type="protein sequence ID" value="RAP75655.1"/>
    <property type="molecule type" value="Genomic_DNA"/>
</dbReference>
<gene>
    <name evidence="3" type="ORF">DL346_09345</name>
</gene>
<evidence type="ECO:0000313" key="4">
    <source>
        <dbReference type="Proteomes" id="UP000249260"/>
    </source>
</evidence>
<organism evidence="3 4">
    <name type="scientific">Paenibacillus montanisoli</name>
    <dbReference type="NCBI Taxonomy" id="2081970"/>
    <lineage>
        <taxon>Bacteria</taxon>
        <taxon>Bacillati</taxon>
        <taxon>Bacillota</taxon>
        <taxon>Bacilli</taxon>
        <taxon>Bacillales</taxon>
        <taxon>Paenibacillaceae</taxon>
        <taxon>Paenibacillus</taxon>
    </lineage>
</organism>
<dbReference type="Proteomes" id="UP000249260">
    <property type="component" value="Unassembled WGS sequence"/>
</dbReference>
<reference evidence="3 4" key="1">
    <citation type="submission" date="2018-06" db="EMBL/GenBank/DDBJ databases">
        <title>Paenibacillus montanisoli sp. nov., isolated from mountain area soil.</title>
        <authorList>
            <person name="Wu M."/>
        </authorList>
    </citation>
    <scope>NUCLEOTIDE SEQUENCE [LARGE SCALE GENOMIC DNA]</scope>
    <source>
        <strain evidence="3 4">RA17</strain>
    </source>
</reference>
<feature type="compositionally biased region" description="Low complexity" evidence="2">
    <location>
        <begin position="8"/>
        <end position="39"/>
    </location>
</feature>
<dbReference type="CDD" id="cd13580">
    <property type="entry name" value="PBP2_AlgQ_like_1"/>
    <property type="match status" value="1"/>
</dbReference>
<evidence type="ECO:0000256" key="1">
    <source>
        <dbReference type="ARBA" id="ARBA00022729"/>
    </source>
</evidence>